<keyword evidence="4" id="KW-1185">Reference proteome</keyword>
<evidence type="ECO:0000313" key="3">
    <source>
        <dbReference type="EMBL" id="MBB5798124.1"/>
    </source>
</evidence>
<feature type="domain" description="DUF6299" evidence="2">
    <location>
        <begin position="37"/>
        <end position="148"/>
    </location>
</feature>
<dbReference type="AlphaFoldDB" id="A0A7W9H9F1"/>
<reference evidence="3 4" key="1">
    <citation type="submission" date="2020-08" db="EMBL/GenBank/DDBJ databases">
        <title>Sequencing the genomes of 1000 actinobacteria strains.</title>
        <authorList>
            <person name="Klenk H.-P."/>
        </authorList>
    </citation>
    <scope>NUCLEOTIDE SEQUENCE [LARGE SCALE GENOMIC DNA]</scope>
    <source>
        <strain evidence="3 4">DSM 40084</strain>
    </source>
</reference>
<organism evidence="3 4">
    <name type="scientific">Streptomyces caelestis</name>
    <dbReference type="NCBI Taxonomy" id="36816"/>
    <lineage>
        <taxon>Bacteria</taxon>
        <taxon>Bacillati</taxon>
        <taxon>Actinomycetota</taxon>
        <taxon>Actinomycetes</taxon>
        <taxon>Kitasatosporales</taxon>
        <taxon>Streptomycetaceae</taxon>
        <taxon>Streptomyces</taxon>
    </lineage>
</organism>
<feature type="chain" id="PRO_5031428596" description="DUF6299 domain-containing protein" evidence="1">
    <location>
        <begin position="24"/>
        <end position="149"/>
    </location>
</feature>
<dbReference type="Pfam" id="PF19816">
    <property type="entry name" value="DUF6299"/>
    <property type="match status" value="1"/>
</dbReference>
<sequence>MRLRPLLGAAAGAALLLLTGATAAPATADPATAVPAPYEAVTVDRVGRIATDGTVTLSGTYRCQSSSGPVFVSSSVSQGVSTIRYGTGGTRAVCDGAEHRWVNKGRPVPGSLVPGAAHVEATLMELGAFSGLLPRFHAVQGQTVTLTRG</sequence>
<evidence type="ECO:0000256" key="1">
    <source>
        <dbReference type="SAM" id="SignalP"/>
    </source>
</evidence>
<dbReference type="InterPro" id="IPR046266">
    <property type="entry name" value="DUF6299"/>
</dbReference>
<keyword evidence="1" id="KW-0732">Signal</keyword>
<protein>
    <recommendedName>
        <fullName evidence="2">DUF6299 domain-containing protein</fullName>
    </recommendedName>
</protein>
<name>A0A7W9H9F1_9ACTN</name>
<accession>A0A7W9H9F1</accession>
<dbReference type="EMBL" id="JACHNE010000001">
    <property type="protein sequence ID" value="MBB5798124.1"/>
    <property type="molecule type" value="Genomic_DNA"/>
</dbReference>
<evidence type="ECO:0000259" key="2">
    <source>
        <dbReference type="Pfam" id="PF19816"/>
    </source>
</evidence>
<proteinExistence type="predicted"/>
<gene>
    <name evidence="3" type="ORF">HDA41_006088</name>
</gene>
<feature type="signal peptide" evidence="1">
    <location>
        <begin position="1"/>
        <end position="23"/>
    </location>
</feature>
<evidence type="ECO:0000313" key="4">
    <source>
        <dbReference type="Proteomes" id="UP000590647"/>
    </source>
</evidence>
<dbReference type="Proteomes" id="UP000590647">
    <property type="component" value="Unassembled WGS sequence"/>
</dbReference>
<dbReference type="RefSeq" id="WP_184989544.1">
    <property type="nucleotide sequence ID" value="NZ_JACHNE010000001.1"/>
</dbReference>
<comment type="caution">
    <text evidence="3">The sequence shown here is derived from an EMBL/GenBank/DDBJ whole genome shotgun (WGS) entry which is preliminary data.</text>
</comment>